<keyword evidence="2" id="KW-1185">Reference proteome</keyword>
<dbReference type="Proteomes" id="UP001596353">
    <property type="component" value="Unassembled WGS sequence"/>
</dbReference>
<sequence length="45" mass="4819">MPLMAVQLPPEAAVDTTGSYSESYIVQGFGGFAPRRAGGHRRPGW</sequence>
<accession>A0ABW2B5T1</accession>
<evidence type="ECO:0000313" key="1">
    <source>
        <dbReference type="EMBL" id="MFC6761104.1"/>
    </source>
</evidence>
<name>A0ABW2B5T1_9RHOB</name>
<gene>
    <name evidence="1" type="ORF">ACFQFQ_19045</name>
</gene>
<organism evidence="1 2">
    <name type="scientific">Sulfitobacter porphyrae</name>
    <dbReference type="NCBI Taxonomy" id="1246864"/>
    <lineage>
        <taxon>Bacteria</taxon>
        <taxon>Pseudomonadati</taxon>
        <taxon>Pseudomonadota</taxon>
        <taxon>Alphaproteobacteria</taxon>
        <taxon>Rhodobacterales</taxon>
        <taxon>Roseobacteraceae</taxon>
        <taxon>Sulfitobacter</taxon>
    </lineage>
</organism>
<protein>
    <submittedName>
        <fullName evidence="1">Uncharacterized protein</fullName>
    </submittedName>
</protein>
<comment type="caution">
    <text evidence="1">The sequence shown here is derived from an EMBL/GenBank/DDBJ whole genome shotgun (WGS) entry which is preliminary data.</text>
</comment>
<dbReference type="EMBL" id="JBHSWG010000001">
    <property type="protein sequence ID" value="MFC6761104.1"/>
    <property type="molecule type" value="Genomic_DNA"/>
</dbReference>
<evidence type="ECO:0000313" key="2">
    <source>
        <dbReference type="Proteomes" id="UP001596353"/>
    </source>
</evidence>
<proteinExistence type="predicted"/>
<reference evidence="2" key="1">
    <citation type="journal article" date="2019" name="Int. J. Syst. Evol. Microbiol.">
        <title>The Global Catalogue of Microorganisms (GCM) 10K type strain sequencing project: providing services to taxonomists for standard genome sequencing and annotation.</title>
        <authorList>
            <consortium name="The Broad Institute Genomics Platform"/>
            <consortium name="The Broad Institute Genome Sequencing Center for Infectious Disease"/>
            <person name="Wu L."/>
            <person name="Ma J."/>
        </authorList>
    </citation>
    <scope>NUCLEOTIDE SEQUENCE [LARGE SCALE GENOMIC DNA]</scope>
    <source>
        <strain evidence="2">CCUG 66188</strain>
    </source>
</reference>